<name>A0AAD6SJ99_9AGAR</name>
<dbReference type="AlphaFoldDB" id="A0AAD6SJ99"/>
<dbReference type="GO" id="GO:0008270">
    <property type="term" value="F:zinc ion binding"/>
    <property type="evidence" value="ECO:0007669"/>
    <property type="project" value="UniProtKB-KW"/>
</dbReference>
<feature type="domain" description="C2H2-type" evidence="3">
    <location>
        <begin position="12"/>
        <end position="41"/>
    </location>
</feature>
<sequence>MQHTKTFRPRNIPCTFLGCHRFFKNQSGLTQHRNTHTRFHEEAHGRAPSPDAPGSPPGDRASPVAGGGDAGGGDDWQLPPPPLRPQRKTEYHKVLNGRPCDQAGNFLPPGAPPPMKVHPPPDDYSPFKHQLDFHLADLLYRKIQMSAGAIDELMQNWAARPKSAADPPFADHEDLYNTIDATDIGHVPWESFEVTYDQPIPPGDTTPWKTKAYTVHFRDPRKVLQQQLANPDFKSEMDFAPKRVFAEDDSREYQDFMSGNWAWRQADAIVEDPATHGSTFVPIILGSDKTTVSVATGQNDYYPLYMSNGLVYNNVRRAHRNAVTLIGFLAIPKTDRENQDSAEFRTFRRNLFHGSLRHILESLRPGMTVPEVTLFADGHYRRVIYGLGPYIADYPEQVLLACTVQGWCARCTASNKNLDGERGRRSQAHTARLFEAFDHKALWDDYGVIPDVLPFTWTFPRADIYELLSPDLLHQVIKGTFKDHLVGWVGEYLETIHSKAKAKKIMADDLLFSIAAVPAFPGLRRFPEGRGFKQWTGDDSKALMKVYLPAIDGHVPPQMLRAFSAFLDFCYLVRRNVIGEITLTAIDEALARYHIERKVFEDSGVCPNGFCLPRQHSLTHYRYLIQEFGAPNGLCSSITESKHIKAVKEPWRRSSRYQALAQMLTINERLDKLAAARVDFTERGMLSGPDARTAGPMGLLPPVLEEEDDDLPSAEERDILGEVKLAKTPVRGYPRDPQALAVRLRLPELPTLLRRFLYVQDHPDLDIPLTEVPLDDCPDPPASVSVFPSAVATFYAPSDQSGIGGLLRERIRAVRSWRGGPARYDCVYVEQDTTQPGFRGLLAARVLLFMSFKYKRFEYPCALVTWFSSIGNEPCPDVGMWMVEPDVDRRGRRVVDIIHIDAILRGAHLIPIFGEDFLPHNFKYSSSLDSFKAYYINKYADHHSHEIVF</sequence>
<keyword evidence="1" id="KW-0862">Zinc</keyword>
<evidence type="ECO:0000313" key="5">
    <source>
        <dbReference type="Proteomes" id="UP001218188"/>
    </source>
</evidence>
<dbReference type="PROSITE" id="PS50157">
    <property type="entry name" value="ZINC_FINGER_C2H2_2"/>
    <property type="match status" value="1"/>
</dbReference>
<keyword evidence="5" id="KW-1185">Reference proteome</keyword>
<dbReference type="Proteomes" id="UP001218188">
    <property type="component" value="Unassembled WGS sequence"/>
</dbReference>
<evidence type="ECO:0000256" key="1">
    <source>
        <dbReference type="PROSITE-ProRule" id="PRU00042"/>
    </source>
</evidence>
<dbReference type="EMBL" id="JARJCM010000105">
    <property type="protein sequence ID" value="KAJ7029059.1"/>
    <property type="molecule type" value="Genomic_DNA"/>
</dbReference>
<dbReference type="Pfam" id="PF18759">
    <property type="entry name" value="Plavaka"/>
    <property type="match status" value="1"/>
</dbReference>
<keyword evidence="1" id="KW-0479">Metal-binding</keyword>
<gene>
    <name evidence="4" type="ORF">C8F04DRAFT_1289001</name>
</gene>
<dbReference type="InterPro" id="IPR013087">
    <property type="entry name" value="Znf_C2H2_type"/>
</dbReference>
<comment type="caution">
    <text evidence="4">The sequence shown here is derived from an EMBL/GenBank/DDBJ whole genome shotgun (WGS) entry which is preliminary data.</text>
</comment>
<keyword evidence="1" id="KW-0863">Zinc-finger</keyword>
<accession>A0AAD6SJ99</accession>
<dbReference type="InterPro" id="IPR041078">
    <property type="entry name" value="Plavaka"/>
</dbReference>
<proteinExistence type="predicted"/>
<feature type="compositionally biased region" description="Gly residues" evidence="2">
    <location>
        <begin position="65"/>
        <end position="74"/>
    </location>
</feature>
<protein>
    <recommendedName>
        <fullName evidence="3">C2H2-type domain-containing protein</fullName>
    </recommendedName>
</protein>
<evidence type="ECO:0000313" key="4">
    <source>
        <dbReference type="EMBL" id="KAJ7029059.1"/>
    </source>
</evidence>
<evidence type="ECO:0000259" key="3">
    <source>
        <dbReference type="PROSITE" id="PS50157"/>
    </source>
</evidence>
<evidence type="ECO:0000256" key="2">
    <source>
        <dbReference type="SAM" id="MobiDB-lite"/>
    </source>
</evidence>
<reference evidence="4" key="1">
    <citation type="submission" date="2023-03" db="EMBL/GenBank/DDBJ databases">
        <title>Massive genome expansion in bonnet fungi (Mycena s.s.) driven by repeated elements and novel gene families across ecological guilds.</title>
        <authorList>
            <consortium name="Lawrence Berkeley National Laboratory"/>
            <person name="Harder C.B."/>
            <person name="Miyauchi S."/>
            <person name="Viragh M."/>
            <person name="Kuo A."/>
            <person name="Thoen E."/>
            <person name="Andreopoulos B."/>
            <person name="Lu D."/>
            <person name="Skrede I."/>
            <person name="Drula E."/>
            <person name="Henrissat B."/>
            <person name="Morin E."/>
            <person name="Kohler A."/>
            <person name="Barry K."/>
            <person name="LaButti K."/>
            <person name="Morin E."/>
            <person name="Salamov A."/>
            <person name="Lipzen A."/>
            <person name="Mereny Z."/>
            <person name="Hegedus B."/>
            <person name="Baldrian P."/>
            <person name="Stursova M."/>
            <person name="Weitz H."/>
            <person name="Taylor A."/>
            <person name="Grigoriev I.V."/>
            <person name="Nagy L.G."/>
            <person name="Martin F."/>
            <person name="Kauserud H."/>
        </authorList>
    </citation>
    <scope>NUCLEOTIDE SEQUENCE</scope>
    <source>
        <strain evidence="4">CBHHK200</strain>
    </source>
</reference>
<feature type="region of interest" description="Disordered" evidence="2">
    <location>
        <begin position="30"/>
        <end position="87"/>
    </location>
</feature>
<dbReference type="PROSITE" id="PS00028">
    <property type="entry name" value="ZINC_FINGER_C2H2_1"/>
    <property type="match status" value="1"/>
</dbReference>
<organism evidence="4 5">
    <name type="scientific">Mycena alexandri</name>
    <dbReference type="NCBI Taxonomy" id="1745969"/>
    <lineage>
        <taxon>Eukaryota</taxon>
        <taxon>Fungi</taxon>
        <taxon>Dikarya</taxon>
        <taxon>Basidiomycota</taxon>
        <taxon>Agaricomycotina</taxon>
        <taxon>Agaricomycetes</taxon>
        <taxon>Agaricomycetidae</taxon>
        <taxon>Agaricales</taxon>
        <taxon>Marasmiineae</taxon>
        <taxon>Mycenaceae</taxon>
        <taxon>Mycena</taxon>
    </lineage>
</organism>